<feature type="binding site" evidence="3">
    <location>
        <begin position="301"/>
        <end position="308"/>
    </location>
    <ligand>
        <name>ATP</name>
        <dbReference type="ChEBI" id="CHEBI:30616"/>
    </ligand>
</feature>
<feature type="transmembrane region" description="Helical" evidence="5">
    <location>
        <begin position="44"/>
        <end position="65"/>
    </location>
</feature>
<dbReference type="Proteomes" id="UP001597347">
    <property type="component" value="Unassembled WGS sequence"/>
</dbReference>
<dbReference type="SUPFAM" id="SSF52540">
    <property type="entry name" value="P-loop containing nucleoside triphosphate hydrolases"/>
    <property type="match status" value="1"/>
</dbReference>
<comment type="caution">
    <text evidence="7">The sequence shown here is derived from an EMBL/GenBank/DDBJ whole genome shotgun (WGS) entry which is preliminary data.</text>
</comment>
<dbReference type="PROSITE" id="PS50901">
    <property type="entry name" value="FTSK"/>
    <property type="match status" value="1"/>
</dbReference>
<dbReference type="PANTHER" id="PTHR22683:SF1">
    <property type="entry name" value="TYPE VII SECRETION SYSTEM PROTEIN ESSC"/>
    <property type="match status" value="1"/>
</dbReference>
<evidence type="ECO:0000259" key="6">
    <source>
        <dbReference type="PROSITE" id="PS50901"/>
    </source>
</evidence>
<dbReference type="SMART" id="SM00382">
    <property type="entry name" value="AAA"/>
    <property type="match status" value="2"/>
</dbReference>
<keyword evidence="8" id="KW-1185">Reference proteome</keyword>
<evidence type="ECO:0000256" key="1">
    <source>
        <dbReference type="ARBA" id="ARBA00022741"/>
    </source>
</evidence>
<keyword evidence="1 3" id="KW-0547">Nucleotide-binding</keyword>
<feature type="domain" description="FtsK" evidence="6">
    <location>
        <begin position="283"/>
        <end position="464"/>
    </location>
</feature>
<keyword evidence="5" id="KW-0812">Transmembrane</keyword>
<protein>
    <submittedName>
        <fullName evidence="7">FtsK/SpoIIIE domain-containing protein</fullName>
    </submittedName>
</protein>
<gene>
    <name evidence="7" type="ORF">ACFSBI_08895</name>
</gene>
<dbReference type="InterPro" id="IPR027417">
    <property type="entry name" value="P-loop_NTPase"/>
</dbReference>
<dbReference type="InterPro" id="IPR003593">
    <property type="entry name" value="AAA+_ATPase"/>
</dbReference>
<dbReference type="EMBL" id="JBHUEA010000012">
    <property type="protein sequence ID" value="MFD1721666.1"/>
    <property type="molecule type" value="Genomic_DNA"/>
</dbReference>
<keyword evidence="5" id="KW-0472">Membrane</keyword>
<keyword evidence="2 3" id="KW-0067">ATP-binding</keyword>
<evidence type="ECO:0000256" key="4">
    <source>
        <dbReference type="SAM" id="MobiDB-lite"/>
    </source>
</evidence>
<evidence type="ECO:0000256" key="5">
    <source>
        <dbReference type="SAM" id="Phobius"/>
    </source>
</evidence>
<feature type="region of interest" description="Disordered" evidence="4">
    <location>
        <begin position="805"/>
        <end position="837"/>
    </location>
</feature>
<sequence length="837" mass="85844">MIDRLALPTRPQPPDPPPFPLIGVVAPVGIALVLFAVLGTPTVLLLAVFSPVLAVAAVLDGRLQLRRRTRRDRRRHDEALDTLERELAARRAAAVAEAVRRSPGAALLAETSEDWAGRPASGELCIGTGDVPCEPLVTGAPADERERDLLAAGRVLPGAPVVVPAVTTVAVTGPAPLVAAFGRAVSVARLRGSGGSEGCTVLHAATGGSADLVVRLLADGAATVLHASGPAAACVVREFRPAYLTAAAHGTAVASDGAVPLSALLADPAPPRGLAARFLVDADGPVEVDLVRDGPHAVVGGTTGSGKSALLTAWLLALAASHPPGALAMLLVDCKGGAAFDPLLPLPHVAGVVTDLDAAEADRAVASLGAELRRREQAARDAGVADAVAAGLPRLLVVVDEYRALVDRSPGLAALFADLAARGRSLGVHLVLCTQRPGGSVRDEVLANCGVRVSLRVQSAEDSRAVVGSDAAARVGREPVGAAVLAVEGPRRVRVPVVEPEAVERAVAALRGRHAGPRAQPCWLPPLPDRLALPDAPAGLVPLGLIDLPEEQRQPVLGWAAPGRPRLLILGDPGSGRTSALAAAASGLGAAVQPPSAAAVWDALARLDEPLLVDDLDQVLDRLGETHAASAVERLVARLRDRSAAPTVLAMRGPGAWSGLPLRPLLGLADEVLVLRVGLEDHLALTGRRDTWVATAPPGRGRYAGHLVQVGLTTAPPDVAPLAPVPPLPAGRFALLSGRPLDRESALRAAGVPTASPDAADSIPAGVVVGSAAAWQARWQALDRLRADAPVLVDRVGPGELRSLLGRAEPLPPVDGPDDVVLLPPEGEPRRVRLPRP</sequence>
<name>A0ABW4LEB6_9MICO</name>
<organism evidence="7 8">
    <name type="scientific">Amnibacterium endophyticum</name>
    <dbReference type="NCBI Taxonomy" id="2109337"/>
    <lineage>
        <taxon>Bacteria</taxon>
        <taxon>Bacillati</taxon>
        <taxon>Actinomycetota</taxon>
        <taxon>Actinomycetes</taxon>
        <taxon>Micrococcales</taxon>
        <taxon>Microbacteriaceae</taxon>
        <taxon>Amnibacterium</taxon>
    </lineage>
</organism>
<dbReference type="InterPro" id="IPR050206">
    <property type="entry name" value="FtsK/SpoIIIE/SftA"/>
</dbReference>
<accession>A0ABW4LEB6</accession>
<evidence type="ECO:0000313" key="8">
    <source>
        <dbReference type="Proteomes" id="UP001597347"/>
    </source>
</evidence>
<dbReference type="Pfam" id="PF01580">
    <property type="entry name" value="FtsK_SpoIIIE"/>
    <property type="match status" value="1"/>
</dbReference>
<dbReference type="PANTHER" id="PTHR22683">
    <property type="entry name" value="SPORULATION PROTEIN RELATED"/>
    <property type="match status" value="1"/>
</dbReference>
<keyword evidence="5" id="KW-1133">Transmembrane helix</keyword>
<evidence type="ECO:0000256" key="2">
    <source>
        <dbReference type="ARBA" id="ARBA00022840"/>
    </source>
</evidence>
<reference evidence="8" key="1">
    <citation type="journal article" date="2019" name="Int. J. Syst. Evol. Microbiol.">
        <title>The Global Catalogue of Microorganisms (GCM) 10K type strain sequencing project: providing services to taxonomists for standard genome sequencing and annotation.</title>
        <authorList>
            <consortium name="The Broad Institute Genomics Platform"/>
            <consortium name="The Broad Institute Genome Sequencing Center for Infectious Disease"/>
            <person name="Wu L."/>
            <person name="Ma J."/>
        </authorList>
    </citation>
    <scope>NUCLEOTIDE SEQUENCE [LARGE SCALE GENOMIC DNA]</scope>
    <source>
        <strain evidence="8">CGMCC 1.12471</strain>
    </source>
</reference>
<proteinExistence type="predicted"/>
<dbReference type="Gene3D" id="3.40.50.300">
    <property type="entry name" value="P-loop containing nucleotide triphosphate hydrolases"/>
    <property type="match status" value="2"/>
</dbReference>
<dbReference type="InterPro" id="IPR002543">
    <property type="entry name" value="FtsK_dom"/>
</dbReference>
<feature type="transmembrane region" description="Helical" evidence="5">
    <location>
        <begin position="21"/>
        <end position="38"/>
    </location>
</feature>
<evidence type="ECO:0000313" key="7">
    <source>
        <dbReference type="EMBL" id="MFD1721666.1"/>
    </source>
</evidence>
<evidence type="ECO:0000256" key="3">
    <source>
        <dbReference type="PROSITE-ProRule" id="PRU00289"/>
    </source>
</evidence>
<dbReference type="RefSeq" id="WP_377934113.1">
    <property type="nucleotide sequence ID" value="NZ_JBHUEA010000012.1"/>
</dbReference>